<dbReference type="AlphaFoldDB" id="E3L2N0"/>
<gene>
    <name evidence="1" type="ORF">PGTG_16807</name>
</gene>
<dbReference type="Proteomes" id="UP000008783">
    <property type="component" value="Unassembled WGS sequence"/>
</dbReference>
<accession>E3L2N0</accession>
<dbReference type="GeneID" id="10530686"/>
<dbReference type="KEGG" id="pgr:PGTG_16807"/>
<dbReference type="OrthoDB" id="10517159at2759"/>
<dbReference type="RefSeq" id="XP_003335200.1">
    <property type="nucleotide sequence ID" value="XM_003335152.1"/>
</dbReference>
<evidence type="ECO:0000313" key="2">
    <source>
        <dbReference type="Proteomes" id="UP000008783"/>
    </source>
</evidence>
<name>E3L2N0_PUCGT</name>
<evidence type="ECO:0000313" key="1">
    <source>
        <dbReference type="EMBL" id="EFP90781.1"/>
    </source>
</evidence>
<reference key="1">
    <citation type="submission" date="2007-01" db="EMBL/GenBank/DDBJ databases">
        <title>The Genome Sequence of Puccinia graminis f. sp. tritici Strain CRL 75-36-700-3.</title>
        <authorList>
            <consortium name="The Broad Institute Genome Sequencing Platform"/>
            <person name="Birren B."/>
            <person name="Lander E."/>
            <person name="Galagan J."/>
            <person name="Nusbaum C."/>
            <person name="Devon K."/>
            <person name="Cuomo C."/>
            <person name="Jaffe D."/>
            <person name="Butler J."/>
            <person name="Alvarez P."/>
            <person name="Gnerre S."/>
            <person name="Grabherr M."/>
            <person name="Mauceli E."/>
            <person name="Brockman W."/>
            <person name="Young S."/>
            <person name="LaButti K."/>
            <person name="Sykes S."/>
            <person name="DeCaprio D."/>
            <person name="Crawford M."/>
            <person name="Koehrsen M."/>
            <person name="Engels R."/>
            <person name="Montgomery P."/>
            <person name="Pearson M."/>
            <person name="Howarth C."/>
            <person name="Larson L."/>
            <person name="White J."/>
            <person name="Zeng Q."/>
            <person name="Kodira C."/>
            <person name="Yandava C."/>
            <person name="Alvarado L."/>
            <person name="O'Leary S."/>
            <person name="Szabo L."/>
            <person name="Dean R."/>
            <person name="Schein J."/>
        </authorList>
    </citation>
    <scope>NUCLEOTIDE SEQUENCE</scope>
    <source>
        <strain>CRL 75-36-700-3</strain>
    </source>
</reference>
<sequence>MPVALPNLASCVCCMYICTTSPPKRKTESTELALPSGLPPSWPGSWARHFNDAFEVTTVVIPADLGTSSRTAILVIVDIASFKALTLAPRFSNMPNLHDVDTILGIQISRTQTNQQVPTRKKLDEEIVEDVGTPSTPKLQLVEASDEEHEVFLENGLNYQQCWASEPHCKHDEAGCDVCEFESVAVHGEARDEPLVGALAMLEIPQGEGAEGRPTTFDLEVWSDPNWAGDPKPISPPTTICCPAAKNAHADLAADMLHQLMPNIDSYIVSATYLPLKVISCCILGTFTCREHQGLQAPLLAAPFFAAPIDRPLCGNLSKASDTMMILKLTTLRSWWLY</sequence>
<reference evidence="2" key="2">
    <citation type="journal article" date="2011" name="Proc. Natl. Acad. Sci. U.S.A.">
        <title>Obligate biotrophy features unraveled by the genomic analysis of rust fungi.</title>
        <authorList>
            <person name="Duplessis S."/>
            <person name="Cuomo C.A."/>
            <person name="Lin Y.-C."/>
            <person name="Aerts A."/>
            <person name="Tisserant E."/>
            <person name="Veneault-Fourrey C."/>
            <person name="Joly D.L."/>
            <person name="Hacquard S."/>
            <person name="Amselem J."/>
            <person name="Cantarel B.L."/>
            <person name="Chiu R."/>
            <person name="Coutinho P.M."/>
            <person name="Feau N."/>
            <person name="Field M."/>
            <person name="Frey P."/>
            <person name="Gelhaye E."/>
            <person name="Goldberg J."/>
            <person name="Grabherr M.G."/>
            <person name="Kodira C.D."/>
            <person name="Kohler A."/>
            <person name="Kuees U."/>
            <person name="Lindquist E.A."/>
            <person name="Lucas S.M."/>
            <person name="Mago R."/>
            <person name="Mauceli E."/>
            <person name="Morin E."/>
            <person name="Murat C."/>
            <person name="Pangilinan J.L."/>
            <person name="Park R."/>
            <person name="Pearson M."/>
            <person name="Quesneville H."/>
            <person name="Rouhier N."/>
            <person name="Sakthikumar S."/>
            <person name="Salamov A.A."/>
            <person name="Schmutz J."/>
            <person name="Selles B."/>
            <person name="Shapiro H."/>
            <person name="Tanguay P."/>
            <person name="Tuskan G.A."/>
            <person name="Henrissat B."/>
            <person name="Van de Peer Y."/>
            <person name="Rouze P."/>
            <person name="Ellis J.G."/>
            <person name="Dodds P.N."/>
            <person name="Schein J.E."/>
            <person name="Zhong S."/>
            <person name="Hamelin R.C."/>
            <person name="Grigoriev I.V."/>
            <person name="Szabo L.J."/>
            <person name="Martin F."/>
        </authorList>
    </citation>
    <scope>NUCLEOTIDE SEQUENCE [LARGE SCALE GENOMIC DNA]</scope>
    <source>
        <strain evidence="2">CRL 75-36-700-3 / race SCCL</strain>
    </source>
</reference>
<dbReference type="VEuPathDB" id="FungiDB:PGTG_16807"/>
<protein>
    <submittedName>
        <fullName evidence="1">Uncharacterized protein</fullName>
    </submittedName>
</protein>
<keyword evidence="2" id="KW-1185">Reference proteome</keyword>
<proteinExistence type="predicted"/>
<organism evidence="1 2">
    <name type="scientific">Puccinia graminis f. sp. tritici (strain CRL 75-36-700-3 / race SCCL)</name>
    <name type="common">Black stem rust fungus</name>
    <dbReference type="NCBI Taxonomy" id="418459"/>
    <lineage>
        <taxon>Eukaryota</taxon>
        <taxon>Fungi</taxon>
        <taxon>Dikarya</taxon>
        <taxon>Basidiomycota</taxon>
        <taxon>Pucciniomycotina</taxon>
        <taxon>Pucciniomycetes</taxon>
        <taxon>Pucciniales</taxon>
        <taxon>Pucciniaceae</taxon>
        <taxon>Puccinia</taxon>
    </lineage>
</organism>
<dbReference type="HOGENOM" id="CLU_821683_0_0_1"/>
<dbReference type="InParanoid" id="E3L2N0"/>
<dbReference type="EMBL" id="DS178337">
    <property type="protein sequence ID" value="EFP90781.1"/>
    <property type="molecule type" value="Genomic_DNA"/>
</dbReference>